<reference evidence="2 3" key="1">
    <citation type="submission" date="2015-10" db="EMBL/GenBank/DDBJ databases">
        <title>Genome analyses suggest a sexual origin of heterokaryosis in a supposedly ancient asexual fungus.</title>
        <authorList>
            <person name="Ropars J."/>
            <person name="Sedzielewska K."/>
            <person name="Noel J."/>
            <person name="Charron P."/>
            <person name="Farinelli L."/>
            <person name="Marton T."/>
            <person name="Kruger M."/>
            <person name="Pelin A."/>
            <person name="Brachmann A."/>
            <person name="Corradi N."/>
        </authorList>
    </citation>
    <scope>NUCLEOTIDE SEQUENCE [LARGE SCALE GENOMIC DNA]</scope>
    <source>
        <strain evidence="2 3">A4</strain>
    </source>
</reference>
<name>A0A2I1HHI4_9GLOM</name>
<accession>A0A2I1HHI4</accession>
<gene>
    <name evidence="2" type="ORF">RhiirA4_480165</name>
</gene>
<keyword evidence="1" id="KW-1133">Transmembrane helix</keyword>
<comment type="caution">
    <text evidence="2">The sequence shown here is derived from an EMBL/GenBank/DDBJ whole genome shotgun (WGS) entry which is preliminary data.</text>
</comment>
<dbReference type="AlphaFoldDB" id="A0A2I1HHI4"/>
<dbReference type="VEuPathDB" id="FungiDB:FUN_022128"/>
<evidence type="ECO:0000313" key="2">
    <source>
        <dbReference type="EMBL" id="PKY58334.1"/>
    </source>
</evidence>
<dbReference type="Proteomes" id="UP000234323">
    <property type="component" value="Unassembled WGS sequence"/>
</dbReference>
<feature type="transmembrane region" description="Helical" evidence="1">
    <location>
        <begin position="6"/>
        <end position="27"/>
    </location>
</feature>
<keyword evidence="1" id="KW-0812">Transmembrane</keyword>
<keyword evidence="3" id="KW-1185">Reference proteome</keyword>
<keyword evidence="1" id="KW-0472">Membrane</keyword>
<proteinExistence type="predicted"/>
<organism evidence="2 3">
    <name type="scientific">Rhizophagus irregularis</name>
    <dbReference type="NCBI Taxonomy" id="588596"/>
    <lineage>
        <taxon>Eukaryota</taxon>
        <taxon>Fungi</taxon>
        <taxon>Fungi incertae sedis</taxon>
        <taxon>Mucoromycota</taxon>
        <taxon>Glomeromycotina</taxon>
        <taxon>Glomeromycetes</taxon>
        <taxon>Glomerales</taxon>
        <taxon>Glomeraceae</taxon>
        <taxon>Rhizophagus</taxon>
    </lineage>
</organism>
<protein>
    <submittedName>
        <fullName evidence="2">Uncharacterized protein</fullName>
    </submittedName>
</protein>
<dbReference type="VEuPathDB" id="FungiDB:RhiirA1_479093"/>
<sequence length="161" mass="18105">MQRPISFTYIIIVTICSLMNIIALMPATKAYEVLLRNWGGYSGVDCAVWEEDYNRHFITYIPPDAPHNGVSYHFNCATFNGMDSSADIRNGVLTQKTLDNSTTYWVIFAANDGFGHNSNYKGGYNTNTCFHVLGGGGGHWKPRADLYEAPYEECQQIRDSK</sequence>
<dbReference type="VEuPathDB" id="FungiDB:RhiirFUN_025920"/>
<dbReference type="EMBL" id="LLXI01002959">
    <property type="protein sequence ID" value="PKY58334.1"/>
    <property type="molecule type" value="Genomic_DNA"/>
</dbReference>
<evidence type="ECO:0000313" key="3">
    <source>
        <dbReference type="Proteomes" id="UP000234323"/>
    </source>
</evidence>
<evidence type="ECO:0000256" key="1">
    <source>
        <dbReference type="SAM" id="Phobius"/>
    </source>
</evidence>